<dbReference type="EMBL" id="RZGR01000005">
    <property type="protein sequence ID" value="RUQ90064.1"/>
    <property type="molecule type" value="Genomic_DNA"/>
</dbReference>
<keyword evidence="1" id="KW-0732">Signal</keyword>
<dbReference type="AlphaFoldDB" id="A0A433JL71"/>
<proteinExistence type="predicted"/>
<evidence type="ECO:0000313" key="2">
    <source>
        <dbReference type="EMBL" id="RUQ90064.1"/>
    </source>
</evidence>
<organism evidence="2 3">
    <name type="scientific">Legionella septentrionalis</name>
    <dbReference type="NCBI Taxonomy" id="2498109"/>
    <lineage>
        <taxon>Bacteria</taxon>
        <taxon>Pseudomonadati</taxon>
        <taxon>Pseudomonadota</taxon>
        <taxon>Gammaproteobacteria</taxon>
        <taxon>Legionellales</taxon>
        <taxon>Legionellaceae</taxon>
        <taxon>Legionella</taxon>
    </lineage>
</organism>
<dbReference type="Proteomes" id="UP000288012">
    <property type="component" value="Unassembled WGS sequence"/>
</dbReference>
<dbReference type="OrthoDB" id="5653796at2"/>
<dbReference type="RefSeq" id="WP_126954630.1">
    <property type="nucleotide sequence ID" value="NZ_RZGR01000005.1"/>
</dbReference>
<feature type="chain" id="PRO_5019203438" evidence="1">
    <location>
        <begin position="23"/>
        <end position="83"/>
    </location>
</feature>
<evidence type="ECO:0000313" key="3">
    <source>
        <dbReference type="Proteomes" id="UP000288012"/>
    </source>
</evidence>
<protein>
    <submittedName>
        <fullName evidence="2">Uncharacterized protein</fullName>
    </submittedName>
</protein>
<feature type="signal peptide" evidence="1">
    <location>
        <begin position="1"/>
        <end position="22"/>
    </location>
</feature>
<gene>
    <name evidence="2" type="ORF">EKM59_02715</name>
</gene>
<accession>A0A433JL71</accession>
<comment type="caution">
    <text evidence="2">The sequence shown here is derived from an EMBL/GenBank/DDBJ whole genome shotgun (WGS) entry which is preliminary data.</text>
</comment>
<sequence>MKRIMTYVLLFIAAFSHFSAHAYGYGNYPERHYHGHNDYYNYWGEPQIIVSVPRTPRPYVYECETIEVCDDYTDECWLERHCR</sequence>
<evidence type="ECO:0000256" key="1">
    <source>
        <dbReference type="SAM" id="SignalP"/>
    </source>
</evidence>
<name>A0A433JL71_9GAMM</name>
<reference evidence="2 3" key="1">
    <citation type="submission" date="2018-12" db="EMBL/GenBank/DDBJ databases">
        <title>Legionella sp,whole genome shotgun sequence.</title>
        <authorList>
            <person name="Wu H."/>
        </authorList>
    </citation>
    <scope>NUCLEOTIDE SEQUENCE [LARGE SCALE GENOMIC DNA]</scope>
    <source>
        <strain evidence="3">km714</strain>
    </source>
</reference>
<keyword evidence="3" id="KW-1185">Reference proteome</keyword>